<dbReference type="AlphaFoldDB" id="A0A921FUC4"/>
<reference evidence="2" key="1">
    <citation type="journal article" date="2021" name="PeerJ">
        <title>Extensive microbial diversity within the chicken gut microbiome revealed by metagenomics and culture.</title>
        <authorList>
            <person name="Gilroy R."/>
            <person name="Ravi A."/>
            <person name="Getino M."/>
            <person name="Pursley I."/>
            <person name="Horton D.L."/>
            <person name="Alikhan N.F."/>
            <person name="Baker D."/>
            <person name="Gharbi K."/>
            <person name="Hall N."/>
            <person name="Watson M."/>
            <person name="Adriaenssens E.M."/>
            <person name="Foster-Nyarko E."/>
            <person name="Jarju S."/>
            <person name="Secka A."/>
            <person name="Antonio M."/>
            <person name="Oren A."/>
            <person name="Chaudhuri R.R."/>
            <person name="La Ragione R."/>
            <person name="Hildebrand F."/>
            <person name="Pallen M.J."/>
        </authorList>
    </citation>
    <scope>NUCLEOTIDE SEQUENCE</scope>
    <source>
        <strain evidence="2">578</strain>
    </source>
</reference>
<dbReference type="EMBL" id="DYWK01000001">
    <property type="protein sequence ID" value="HJF17592.1"/>
    <property type="molecule type" value="Genomic_DNA"/>
</dbReference>
<organism evidence="2 3">
    <name type="scientific">Aeriscardovia aeriphila</name>
    <dbReference type="NCBI Taxonomy" id="218139"/>
    <lineage>
        <taxon>Bacteria</taxon>
        <taxon>Bacillati</taxon>
        <taxon>Actinomycetota</taxon>
        <taxon>Actinomycetes</taxon>
        <taxon>Bifidobacteriales</taxon>
        <taxon>Bifidobacteriaceae</taxon>
        <taxon>Aeriscardovia</taxon>
    </lineage>
</organism>
<comment type="caution">
    <text evidence="2">The sequence shown here is derived from an EMBL/GenBank/DDBJ whole genome shotgun (WGS) entry which is preliminary data.</text>
</comment>
<proteinExistence type="predicted"/>
<keyword evidence="1" id="KW-1133">Transmembrane helix</keyword>
<gene>
    <name evidence="2" type="ORF">K8U78_00185</name>
</gene>
<feature type="transmembrane region" description="Helical" evidence="1">
    <location>
        <begin position="20"/>
        <end position="40"/>
    </location>
</feature>
<dbReference type="Proteomes" id="UP000715651">
    <property type="component" value="Unassembled WGS sequence"/>
</dbReference>
<keyword evidence="1" id="KW-0472">Membrane</keyword>
<reference evidence="2" key="2">
    <citation type="submission" date="2021-09" db="EMBL/GenBank/DDBJ databases">
        <authorList>
            <person name="Gilroy R."/>
        </authorList>
    </citation>
    <scope>NUCLEOTIDE SEQUENCE</scope>
    <source>
        <strain evidence="2">578</strain>
    </source>
</reference>
<feature type="transmembrane region" description="Helical" evidence="1">
    <location>
        <begin position="46"/>
        <end position="74"/>
    </location>
</feature>
<evidence type="ECO:0000256" key="1">
    <source>
        <dbReference type="SAM" id="Phobius"/>
    </source>
</evidence>
<feature type="transmembrane region" description="Helical" evidence="1">
    <location>
        <begin position="95"/>
        <end position="116"/>
    </location>
</feature>
<name>A0A921FUC4_9BIFI</name>
<evidence type="ECO:0000313" key="2">
    <source>
        <dbReference type="EMBL" id="HJF17592.1"/>
    </source>
</evidence>
<protein>
    <submittedName>
        <fullName evidence="2">Uncharacterized protein</fullName>
    </submittedName>
</protein>
<accession>A0A921FUC4</accession>
<sequence length="117" mass="12268">MEYSSSHQKDQAQQVVQARWEAITLATASALALGFDIYAFTTKSLVFVASVISLLVVILLAALFSMTFGTASGADSASAKGQEGRSLVAHKQAMTVRILAGICILCVATGLVLLYVA</sequence>
<evidence type="ECO:0000313" key="3">
    <source>
        <dbReference type="Proteomes" id="UP000715651"/>
    </source>
</evidence>
<keyword evidence="1" id="KW-0812">Transmembrane</keyword>